<dbReference type="EMBL" id="LT882689">
    <property type="protein sequence ID" value="SMY30071.1"/>
    <property type="molecule type" value="Genomic_DNA"/>
</dbReference>
<gene>
    <name evidence="3" type="ORF">ZT1A5_G11521</name>
</gene>
<feature type="region of interest" description="Disordered" evidence="1">
    <location>
        <begin position="59"/>
        <end position="112"/>
    </location>
</feature>
<keyword evidence="2" id="KW-1133">Transmembrane helix</keyword>
<keyword evidence="2" id="KW-0472">Membrane</keyword>
<organism evidence="3 4">
    <name type="scientific">Zymoseptoria tritici ST99CH_1A5</name>
    <dbReference type="NCBI Taxonomy" id="1276529"/>
    <lineage>
        <taxon>Eukaryota</taxon>
        <taxon>Fungi</taxon>
        <taxon>Dikarya</taxon>
        <taxon>Ascomycota</taxon>
        <taxon>Pezizomycotina</taxon>
        <taxon>Dothideomycetes</taxon>
        <taxon>Dothideomycetidae</taxon>
        <taxon>Mycosphaerellales</taxon>
        <taxon>Mycosphaerellaceae</taxon>
        <taxon>Zymoseptoria</taxon>
    </lineage>
</organism>
<keyword evidence="2" id="KW-0812">Transmembrane</keyword>
<protein>
    <submittedName>
        <fullName evidence="3">Uncharacterized protein</fullName>
    </submittedName>
</protein>
<accession>A0A1Y6M4T6</accession>
<feature type="compositionally biased region" description="Polar residues" evidence="1">
    <location>
        <begin position="71"/>
        <end position="87"/>
    </location>
</feature>
<evidence type="ECO:0000313" key="3">
    <source>
        <dbReference type="EMBL" id="SMY30071.1"/>
    </source>
</evidence>
<feature type="transmembrane region" description="Helical" evidence="2">
    <location>
        <begin position="163"/>
        <end position="184"/>
    </location>
</feature>
<evidence type="ECO:0000256" key="1">
    <source>
        <dbReference type="SAM" id="MobiDB-lite"/>
    </source>
</evidence>
<dbReference type="Proteomes" id="UP000215453">
    <property type="component" value="Chromosome 14"/>
</dbReference>
<dbReference type="AlphaFoldDB" id="A0A1Y6M4T6"/>
<evidence type="ECO:0000313" key="4">
    <source>
        <dbReference type="Proteomes" id="UP000215453"/>
    </source>
</evidence>
<name>A0A1Y6M4T6_ZYMTR</name>
<evidence type="ECO:0000256" key="2">
    <source>
        <dbReference type="SAM" id="Phobius"/>
    </source>
</evidence>
<reference evidence="3 4" key="1">
    <citation type="submission" date="2016-10" db="EMBL/GenBank/DDBJ databases">
        <authorList>
            <person name="Varghese N."/>
        </authorList>
    </citation>
    <scope>NUCLEOTIDE SEQUENCE [LARGE SCALE GENOMIC DNA]</scope>
</reference>
<sequence length="453" mass="51060">MAWDVSPSLYYKTTLDRSGSLRLFKLTRTHALHLDTNITFRSRHTEALPTQENALIMQPVQLRQRPRARATSATTVSELQASRSSPGSRDLLDKDQSTDTDDTQSTDTDGTQSTTYDAIKRWRIASAFIDADVAPLPPSPVPSNNLTSSDSQSQRGFYSIKPILRWIAYLCICLCLVLGVYLLWPSRPSDKPPPAHPTLNSYPTSKFHSEFVRTREAFKEFSSIGFNAVHELNLQRALFCAPTMPAGICNAFVAAIRDLEALFDQTGEVDTKILKTMHSDVEFIQDIHTISPVADLLADEQRRYVDHRASWAIVASDCKAVVNSTTDTGVRLKEFQNQLDEKLDLHLLNCFPGPFGQYYDRIKTYLPGHHPKDYCSPDLVRAILALSRVVKSLPLIQDTYTSVAELYSEVRENYMFLHSPTARDMRRSIVDAWLVAMTSVHSAVQKCVEESRK</sequence>
<proteinExistence type="predicted"/>